<dbReference type="InterPro" id="IPR011701">
    <property type="entry name" value="MFS"/>
</dbReference>
<evidence type="ECO:0000256" key="8">
    <source>
        <dbReference type="RuleBase" id="RU365088"/>
    </source>
</evidence>
<dbReference type="GO" id="GO:0042910">
    <property type="term" value="F:xenobiotic transmembrane transporter activity"/>
    <property type="evidence" value="ECO:0007669"/>
    <property type="project" value="InterPro"/>
</dbReference>
<keyword evidence="5 8" id="KW-0812">Transmembrane</keyword>
<organism evidence="10 11">
    <name type="scientific">beta proteobacterium KB13</name>
    <dbReference type="NCBI Taxonomy" id="314607"/>
    <lineage>
        <taxon>Bacteria</taxon>
        <taxon>Pseudomonadati</taxon>
        <taxon>Pseudomonadota</taxon>
        <taxon>Betaproteobacteria</taxon>
        <taxon>Nitrosomonadales</taxon>
        <taxon>OM43 clade</taxon>
    </lineage>
</organism>
<feature type="transmembrane region" description="Helical" evidence="8">
    <location>
        <begin position="368"/>
        <end position="384"/>
    </location>
</feature>
<dbReference type="PROSITE" id="PS50850">
    <property type="entry name" value="MFS"/>
    <property type="match status" value="1"/>
</dbReference>
<reference evidence="11" key="1">
    <citation type="journal article" date="2012" name="Stand. Genomic Sci.">
        <title>Genome sequence of strain HIMB624, a cultured representative from the OM43 clade of marine Betaproteobacteria.</title>
        <authorList>
            <person name="Huggett M.J."/>
            <person name="Hayakawa D.H."/>
            <person name="Rappe M.S."/>
        </authorList>
    </citation>
    <scope>NUCLEOTIDE SEQUENCE [LARGE SCALE GENOMIC DNA]</scope>
    <source>
        <strain evidence="11">KB13</strain>
    </source>
</reference>
<dbReference type="InterPro" id="IPR036259">
    <property type="entry name" value="MFS_trans_sf"/>
</dbReference>
<feature type="transmembrane region" description="Helical" evidence="8">
    <location>
        <begin position="276"/>
        <end position="294"/>
    </location>
</feature>
<comment type="caution">
    <text evidence="8">Lacks conserved residue(s) required for the propagation of feature annotation.</text>
</comment>
<dbReference type="InterPro" id="IPR004812">
    <property type="entry name" value="Efflux_drug-R_Bcr/CmlA"/>
</dbReference>
<accession>B6BU80</accession>
<keyword evidence="6 8" id="KW-1133">Transmembrane helix</keyword>
<evidence type="ECO:0000256" key="2">
    <source>
        <dbReference type="ARBA" id="ARBA00006236"/>
    </source>
</evidence>
<comment type="similarity">
    <text evidence="2 8">Belongs to the major facilitator superfamily. Bcr/CmlA family.</text>
</comment>
<protein>
    <recommendedName>
        <fullName evidence="8">Bcr/CflA family efflux transporter</fullName>
    </recommendedName>
</protein>
<dbReference type="Proteomes" id="UP000004188">
    <property type="component" value="Unassembled WGS sequence"/>
</dbReference>
<dbReference type="STRING" id="314607.KB13_29"/>
<dbReference type="eggNOG" id="COG2814">
    <property type="taxonomic scope" value="Bacteria"/>
</dbReference>
<dbReference type="SUPFAM" id="SSF103473">
    <property type="entry name" value="MFS general substrate transporter"/>
    <property type="match status" value="1"/>
</dbReference>
<dbReference type="NCBIfam" id="TIGR00710">
    <property type="entry name" value="efflux_Bcr_CflA"/>
    <property type="match status" value="1"/>
</dbReference>
<dbReference type="EMBL" id="DS995299">
    <property type="protein sequence ID" value="EDZ63898.1"/>
    <property type="molecule type" value="Genomic_DNA"/>
</dbReference>
<evidence type="ECO:0000313" key="10">
    <source>
        <dbReference type="EMBL" id="EDZ63898.1"/>
    </source>
</evidence>
<dbReference type="PANTHER" id="PTHR23502">
    <property type="entry name" value="MAJOR FACILITATOR SUPERFAMILY"/>
    <property type="match status" value="1"/>
</dbReference>
<evidence type="ECO:0000256" key="4">
    <source>
        <dbReference type="ARBA" id="ARBA00022475"/>
    </source>
</evidence>
<feature type="transmembrane region" description="Helical" evidence="8">
    <location>
        <begin position="210"/>
        <end position="234"/>
    </location>
</feature>
<keyword evidence="4" id="KW-1003">Cell membrane</keyword>
<keyword evidence="7 8" id="KW-0472">Membrane</keyword>
<sequence>MFFFNPRILILASLTALAPFAIDTYLPAFEVMEDDLATNSNFIQQTLTFYLVPYTIMTIFHGAISDSIGRIKTIKYGMSLFILGSIGCVFATSIEMLWISRLIQGVGAGAGNVVARAMVRDLYSGATAQKVMATIQIIFGIAPAIAPMVGGLLLGISWQAIFIFLIIYSVLITIFSVNFLPETISKYNQLPFNFESVLNRYKDLLIDKNYIFLILAVSFNFSAFFLYVLSSPIFLMQHLNLSSSQFGYLFIPTVTGMILGSFISKKTAGIISPAKMLKIAYLWMLLITSINLIFCLFFQSIIFVNIGLIALYNIGMAAAMPLISIKALDCFPKARGTAASGQAFSQMLVSSVVAGLIIPIIWGSLATLAIGMLVIFSLGLITITKTQAWKDEELLLDE</sequence>
<dbReference type="GO" id="GO:1990961">
    <property type="term" value="P:xenobiotic detoxification by transmembrane export across the plasma membrane"/>
    <property type="evidence" value="ECO:0007669"/>
    <property type="project" value="InterPro"/>
</dbReference>
<gene>
    <name evidence="10" type="ORF">KB13_29</name>
</gene>
<feature type="domain" description="Major facilitator superfamily (MFS) profile" evidence="9">
    <location>
        <begin position="1"/>
        <end position="387"/>
    </location>
</feature>
<evidence type="ECO:0000256" key="3">
    <source>
        <dbReference type="ARBA" id="ARBA00022448"/>
    </source>
</evidence>
<dbReference type="PANTHER" id="PTHR23502:SF132">
    <property type="entry name" value="POLYAMINE TRANSPORTER 2-RELATED"/>
    <property type="match status" value="1"/>
</dbReference>
<dbReference type="InterPro" id="IPR020846">
    <property type="entry name" value="MFS_dom"/>
</dbReference>
<evidence type="ECO:0000259" key="9">
    <source>
        <dbReference type="PROSITE" id="PS50850"/>
    </source>
</evidence>
<name>B6BU80_9PROT</name>
<feature type="transmembrane region" description="Helical" evidence="8">
    <location>
        <begin position="246"/>
        <end position="264"/>
    </location>
</feature>
<proteinExistence type="inferred from homology"/>
<keyword evidence="11" id="KW-1185">Reference proteome</keyword>
<dbReference type="CDD" id="cd17320">
    <property type="entry name" value="MFS_MdfA_MDR_like"/>
    <property type="match status" value="1"/>
</dbReference>
<keyword evidence="8" id="KW-0997">Cell inner membrane</keyword>
<evidence type="ECO:0000313" key="11">
    <source>
        <dbReference type="Proteomes" id="UP000004188"/>
    </source>
</evidence>
<feature type="transmembrane region" description="Helical" evidence="8">
    <location>
        <begin position="131"/>
        <end position="154"/>
    </location>
</feature>
<feature type="transmembrane region" description="Helical" evidence="8">
    <location>
        <begin position="300"/>
        <end position="323"/>
    </location>
</feature>
<evidence type="ECO:0000256" key="7">
    <source>
        <dbReference type="ARBA" id="ARBA00023136"/>
    </source>
</evidence>
<comment type="subcellular location">
    <subcellularLocation>
        <location evidence="8">Cell inner membrane</location>
        <topology evidence="8">Multi-pass membrane protein</topology>
    </subcellularLocation>
    <subcellularLocation>
        <location evidence="1">Cell membrane</location>
        <topology evidence="1">Multi-pass membrane protein</topology>
    </subcellularLocation>
</comment>
<feature type="transmembrane region" description="Helical" evidence="8">
    <location>
        <begin position="47"/>
        <end position="64"/>
    </location>
</feature>
<dbReference type="GO" id="GO:0005886">
    <property type="term" value="C:plasma membrane"/>
    <property type="evidence" value="ECO:0007669"/>
    <property type="project" value="UniProtKB-SubCell"/>
</dbReference>
<keyword evidence="3 8" id="KW-0813">Transport</keyword>
<evidence type="ECO:0000256" key="6">
    <source>
        <dbReference type="ARBA" id="ARBA00022989"/>
    </source>
</evidence>
<dbReference type="Pfam" id="PF07690">
    <property type="entry name" value="MFS_1"/>
    <property type="match status" value="1"/>
</dbReference>
<feature type="transmembrane region" description="Helical" evidence="8">
    <location>
        <begin position="160"/>
        <end position="180"/>
    </location>
</feature>
<evidence type="ECO:0000256" key="1">
    <source>
        <dbReference type="ARBA" id="ARBA00004651"/>
    </source>
</evidence>
<dbReference type="GO" id="GO:0015385">
    <property type="term" value="F:sodium:proton antiporter activity"/>
    <property type="evidence" value="ECO:0007669"/>
    <property type="project" value="TreeGrafter"/>
</dbReference>
<dbReference type="HOGENOM" id="CLU_001265_47_1_4"/>
<dbReference type="AlphaFoldDB" id="B6BU80"/>
<dbReference type="Gene3D" id="1.20.1720.10">
    <property type="entry name" value="Multidrug resistance protein D"/>
    <property type="match status" value="1"/>
</dbReference>
<feature type="transmembrane region" description="Helical" evidence="8">
    <location>
        <begin position="76"/>
        <end position="96"/>
    </location>
</feature>
<evidence type="ECO:0000256" key="5">
    <source>
        <dbReference type="ARBA" id="ARBA00022692"/>
    </source>
</evidence>